<organism evidence="1 2">
    <name type="scientific">Trypanosoma vivax (strain Y486)</name>
    <dbReference type="NCBI Taxonomy" id="1055687"/>
    <lineage>
        <taxon>Eukaryota</taxon>
        <taxon>Discoba</taxon>
        <taxon>Euglenozoa</taxon>
        <taxon>Kinetoplastea</taxon>
        <taxon>Metakinetoplastina</taxon>
        <taxon>Trypanosomatida</taxon>
        <taxon>Trypanosomatidae</taxon>
        <taxon>Trypanosoma</taxon>
        <taxon>Duttonella</taxon>
    </lineage>
</organism>
<evidence type="ECO:0000313" key="2">
    <source>
        <dbReference type="Proteomes" id="UP000009027"/>
    </source>
</evidence>
<name>F9WVH6_TRYVY</name>
<evidence type="ECO:0000313" key="1">
    <source>
        <dbReference type="EMBL" id="CCD21584.1"/>
    </source>
</evidence>
<sequence length="544" mass="59384">MNLTEWRNNALRVLDETYDLIKSNETKYHPTVRDPDKIRDVKQAVQDTISRLEVAVLSFELSREAANEARNNLEHASKVVEAAKNSLLASVNGKVFCEIVVQFSKSERRLKTVKGNVSNEKQNVVNVVANSNRVHEDSKAAYKLVNDVAERLHSDHLTPIPILTGTYNPITTHSVAEASKAASTSVRAASEARTAASAIKKEVETQLDSLKRTQVQLANMDVSVGTDISDGTFEACDNKLPDILKKKSPEAIRSIAKFNKTLLTELNASLQEIGSTADALVRNLSVVNSKVNEAQSSAREASQLAKLASENVKETVVKVLSGFVANLCATLSELRALHDKSEIFNAHAANATANISEWLARVDAAARESDALVDLSGSVEDAFATAEKRLQVLKRVLRRADEQRGRVVGELVTYMVVAEHNGASLVNKTLRDVLVNITSRVSATFSRDVCSASRMSESLKLLSNMTDRPTVMSSLHVVAQLSRLANSMEGQVLRARRLMRVAAASSAQVDAALEEAVRMAREKSGRPQCPALYQQLLGALGLHW</sequence>
<dbReference type="VEuPathDB" id="TriTrypDB:TvY486_0045000"/>
<reference evidence="1 2" key="1">
    <citation type="journal article" date="2012" name="Proc. Natl. Acad. Sci. U.S.A.">
        <title>Antigenic diversity is generated by distinct evolutionary mechanisms in African trypanosome species.</title>
        <authorList>
            <person name="Jackson A.P."/>
            <person name="Berry A."/>
            <person name="Aslett M."/>
            <person name="Allison H.C."/>
            <person name="Burton P."/>
            <person name="Vavrova-Anderson J."/>
            <person name="Brown R."/>
            <person name="Browne H."/>
            <person name="Corton N."/>
            <person name="Hauser H."/>
            <person name="Gamble J."/>
            <person name="Gilderthorp R."/>
            <person name="Marcello L."/>
            <person name="McQuillan J."/>
            <person name="Otto T.D."/>
            <person name="Quail M.A."/>
            <person name="Sanders M.J."/>
            <person name="van Tonder A."/>
            <person name="Ginger M.L."/>
            <person name="Field M.C."/>
            <person name="Barry J.D."/>
            <person name="Hertz-Fowler C."/>
            <person name="Berriman M."/>
        </authorList>
    </citation>
    <scope>NUCLEOTIDE SEQUENCE</scope>
    <source>
        <strain evidence="1 2">Y486</strain>
    </source>
</reference>
<keyword evidence="2" id="KW-1185">Reference proteome</keyword>
<proteinExistence type="predicted"/>
<gene>
    <name evidence="1" type="ORF">TvY486_0045000</name>
</gene>
<dbReference type="Proteomes" id="UP000009027">
    <property type="component" value="Unassembled WGS sequence"/>
</dbReference>
<dbReference type="AlphaFoldDB" id="F9WVH6"/>
<protein>
    <submittedName>
        <fullName evidence="1">Uncharacterized protein</fullName>
    </submittedName>
</protein>
<dbReference type="EMBL" id="CAEX01007974">
    <property type="protein sequence ID" value="CCD21584.1"/>
    <property type="molecule type" value="Genomic_DNA"/>
</dbReference>
<accession>F9WVH6</accession>